<evidence type="ECO:0000256" key="6">
    <source>
        <dbReference type="ARBA" id="ARBA00023186"/>
    </source>
</evidence>
<keyword evidence="2" id="KW-0732">Signal</keyword>
<dbReference type="PANTHER" id="PTHR45639:SF34">
    <property type="entry name" value="CHAPERONE PROTEIN DNAK"/>
    <property type="match status" value="1"/>
</dbReference>
<comment type="similarity">
    <text evidence="1">Belongs to the heat shock protein 70 family.</text>
</comment>
<feature type="region of interest" description="Disordered" evidence="7">
    <location>
        <begin position="92"/>
        <end position="113"/>
    </location>
</feature>
<accession>A0A9R0XD90</accession>
<dbReference type="AlphaFoldDB" id="A0A9R0XD90"/>
<keyword evidence="9" id="KW-1185">Reference proteome</keyword>
<keyword evidence="6" id="KW-0143">Chaperone</keyword>
<dbReference type="SUPFAM" id="SSF100934">
    <property type="entry name" value="Heat shock protein 70kD (HSP70), C-terminal subdomain"/>
    <property type="match status" value="1"/>
</dbReference>
<evidence type="ECO:0000256" key="1">
    <source>
        <dbReference type="ARBA" id="ARBA00007381"/>
    </source>
</evidence>
<reference evidence="8 9" key="1">
    <citation type="submission" date="2017-09" db="EMBL/GenBank/DDBJ databases">
        <authorList>
            <consortium name="International Durum Wheat Genome Sequencing Consortium (IDWGSC)"/>
            <person name="Milanesi L."/>
        </authorList>
    </citation>
    <scope>NUCLEOTIDE SEQUENCE [LARGE SCALE GENOMIC DNA]</scope>
    <source>
        <strain evidence="9">cv. Svevo</strain>
    </source>
</reference>
<dbReference type="GO" id="GO:0005524">
    <property type="term" value="F:ATP binding"/>
    <property type="evidence" value="ECO:0007669"/>
    <property type="project" value="UniProtKB-KW"/>
</dbReference>
<evidence type="ECO:0000313" key="8">
    <source>
        <dbReference type="EMBL" id="VAI34567.1"/>
    </source>
</evidence>
<dbReference type="EMBL" id="LT934120">
    <property type="protein sequence ID" value="VAI34567.1"/>
    <property type="molecule type" value="Genomic_DNA"/>
</dbReference>
<dbReference type="InterPro" id="IPR029048">
    <property type="entry name" value="HSP70_C_sf"/>
</dbReference>
<evidence type="ECO:0000256" key="3">
    <source>
        <dbReference type="ARBA" id="ARBA00022741"/>
    </source>
</evidence>
<dbReference type="GO" id="GO:0030968">
    <property type="term" value="P:endoplasmic reticulum unfolded protein response"/>
    <property type="evidence" value="ECO:0007669"/>
    <property type="project" value="TreeGrafter"/>
</dbReference>
<name>A0A9R0XD90_TRITD</name>
<sequence>MVREAEEFMEEDRKVKELVDARNKLETYVYDIKNTLDGKMADAMEGDEKEKVQDAVREVNEWLDDNPEAEKEDYDEKLRELEDVCNPVISALYQRSGGAPDDNNTGEDDHDEL</sequence>
<dbReference type="OMA" id="HESHCYK"/>
<dbReference type="FunFam" id="1.20.1270.10:FF:000040">
    <property type="entry name" value="Heat shock 70 kDa protein BIP5"/>
    <property type="match status" value="1"/>
</dbReference>
<keyword evidence="4" id="KW-0256">Endoplasmic reticulum</keyword>
<protein>
    <submittedName>
        <fullName evidence="8">Uncharacterized protein</fullName>
    </submittedName>
</protein>
<evidence type="ECO:0000256" key="4">
    <source>
        <dbReference type="ARBA" id="ARBA00022824"/>
    </source>
</evidence>
<evidence type="ECO:0000313" key="9">
    <source>
        <dbReference type="Proteomes" id="UP000324705"/>
    </source>
</evidence>
<gene>
    <name evidence="8" type="ORF">TRITD_5Bv1G163290</name>
</gene>
<dbReference type="Gramene" id="TRITD5Bv1G163290.1">
    <property type="protein sequence ID" value="TRITD5Bv1G163290.1"/>
    <property type="gene ID" value="TRITD5Bv1G163290"/>
</dbReference>
<organism evidence="8 9">
    <name type="scientific">Triticum turgidum subsp. durum</name>
    <name type="common">Durum wheat</name>
    <name type="synonym">Triticum durum</name>
    <dbReference type="NCBI Taxonomy" id="4567"/>
    <lineage>
        <taxon>Eukaryota</taxon>
        <taxon>Viridiplantae</taxon>
        <taxon>Streptophyta</taxon>
        <taxon>Embryophyta</taxon>
        <taxon>Tracheophyta</taxon>
        <taxon>Spermatophyta</taxon>
        <taxon>Magnoliopsida</taxon>
        <taxon>Liliopsida</taxon>
        <taxon>Poales</taxon>
        <taxon>Poaceae</taxon>
        <taxon>BOP clade</taxon>
        <taxon>Pooideae</taxon>
        <taxon>Triticodae</taxon>
        <taxon>Triticeae</taxon>
        <taxon>Triticinae</taxon>
        <taxon>Triticum</taxon>
    </lineage>
</organism>
<dbReference type="Gene3D" id="1.20.1270.10">
    <property type="match status" value="1"/>
</dbReference>
<dbReference type="InterPro" id="IPR013126">
    <property type="entry name" value="Hsp_70_fam"/>
</dbReference>
<evidence type="ECO:0000256" key="7">
    <source>
        <dbReference type="SAM" id="MobiDB-lite"/>
    </source>
</evidence>
<evidence type="ECO:0000256" key="5">
    <source>
        <dbReference type="ARBA" id="ARBA00022840"/>
    </source>
</evidence>
<feature type="compositionally biased region" description="Acidic residues" evidence="7">
    <location>
        <begin position="104"/>
        <end position="113"/>
    </location>
</feature>
<keyword evidence="3" id="KW-0547">Nucleotide-binding</keyword>
<dbReference type="Pfam" id="PF00012">
    <property type="entry name" value="HSP70"/>
    <property type="match status" value="1"/>
</dbReference>
<dbReference type="GO" id="GO:0034663">
    <property type="term" value="C:endoplasmic reticulum chaperone complex"/>
    <property type="evidence" value="ECO:0007669"/>
    <property type="project" value="TreeGrafter"/>
</dbReference>
<proteinExistence type="inferred from homology"/>
<evidence type="ECO:0000256" key="2">
    <source>
        <dbReference type="ARBA" id="ARBA00022729"/>
    </source>
</evidence>
<keyword evidence="5" id="KW-0067">ATP-binding</keyword>
<dbReference type="Proteomes" id="UP000324705">
    <property type="component" value="Chromosome 5B"/>
</dbReference>
<dbReference type="PANTHER" id="PTHR45639">
    <property type="entry name" value="HSC70CB, ISOFORM G-RELATED"/>
    <property type="match status" value="1"/>
</dbReference>
<dbReference type="GO" id="GO:0140662">
    <property type="term" value="F:ATP-dependent protein folding chaperone"/>
    <property type="evidence" value="ECO:0007669"/>
    <property type="project" value="InterPro"/>
</dbReference>